<accession>A0A9N9U5G8</accession>
<evidence type="ECO:0000256" key="1">
    <source>
        <dbReference type="SAM" id="MobiDB-lite"/>
    </source>
</evidence>
<dbReference type="InterPro" id="IPR035992">
    <property type="entry name" value="Ricin_B-like_lectins"/>
</dbReference>
<dbReference type="OrthoDB" id="5094810at2759"/>
<feature type="compositionally biased region" description="Polar residues" evidence="1">
    <location>
        <begin position="1"/>
        <end position="28"/>
    </location>
</feature>
<dbReference type="AlphaFoldDB" id="A0A9N9U5G8"/>
<dbReference type="Proteomes" id="UP000754883">
    <property type="component" value="Unassembled WGS sequence"/>
</dbReference>
<dbReference type="EMBL" id="CABFNO020001340">
    <property type="protein sequence ID" value="CAG9982477.1"/>
    <property type="molecule type" value="Genomic_DNA"/>
</dbReference>
<organism evidence="2 3">
    <name type="scientific">Clonostachys byssicola</name>
    <dbReference type="NCBI Taxonomy" id="160290"/>
    <lineage>
        <taxon>Eukaryota</taxon>
        <taxon>Fungi</taxon>
        <taxon>Dikarya</taxon>
        <taxon>Ascomycota</taxon>
        <taxon>Pezizomycotina</taxon>
        <taxon>Sordariomycetes</taxon>
        <taxon>Hypocreomycetidae</taxon>
        <taxon>Hypocreales</taxon>
        <taxon>Bionectriaceae</taxon>
        <taxon>Clonostachys</taxon>
    </lineage>
</organism>
<protein>
    <submittedName>
        <fullName evidence="2">Uncharacterized protein</fullName>
    </submittedName>
</protein>
<proteinExistence type="predicted"/>
<feature type="compositionally biased region" description="Basic and acidic residues" evidence="1">
    <location>
        <begin position="29"/>
        <end position="46"/>
    </location>
</feature>
<name>A0A9N9U5G8_9HYPO</name>
<evidence type="ECO:0000313" key="2">
    <source>
        <dbReference type="EMBL" id="CAG9982477.1"/>
    </source>
</evidence>
<dbReference type="SUPFAM" id="SSF50370">
    <property type="entry name" value="Ricin B-like lectins"/>
    <property type="match status" value="1"/>
</dbReference>
<sequence>MQANSMSSSTSGKPVFKNGNSSGKTTDLQQKKAEAEAEIEAARKKEEERIKEDLAAFKELKAEFSTLRKQLEEVNQKAEADRSSNEKEMKHIREKLELSQEEAQEMADSCEGYKRKLDSAQEELAKVKKEKKALERDEWNNLDPECHGRQFNIINVYARIALDFGADNGTRCHAWNWDPKNGSQPMTVERVNTGDSNSPWTIRSGNRYLELRDPSSGSYQPMCSARRSGSEARNQEWLIGFNGYRPGHYWLWNEGQRCYLKLVSGDLFKNG</sequence>
<feature type="region of interest" description="Disordered" evidence="1">
    <location>
        <begin position="1"/>
        <end position="46"/>
    </location>
</feature>
<evidence type="ECO:0000313" key="3">
    <source>
        <dbReference type="Proteomes" id="UP000754883"/>
    </source>
</evidence>
<reference evidence="2" key="1">
    <citation type="submission" date="2021-10" db="EMBL/GenBank/DDBJ databases">
        <authorList>
            <person name="Piombo E."/>
        </authorList>
    </citation>
    <scope>NUCLEOTIDE SEQUENCE</scope>
</reference>
<comment type="caution">
    <text evidence="2">The sequence shown here is derived from an EMBL/GenBank/DDBJ whole genome shotgun (WGS) entry which is preliminary data.</text>
</comment>
<keyword evidence="3" id="KW-1185">Reference proteome</keyword>
<gene>
    <name evidence="2" type="ORF">CBYS24578_00013274</name>
</gene>